<comment type="caution">
    <text evidence="2">The sequence shown here is derived from an EMBL/GenBank/DDBJ whole genome shotgun (WGS) entry which is preliminary data.</text>
</comment>
<evidence type="ECO:0000313" key="2">
    <source>
        <dbReference type="EMBL" id="KAJ6216606.1"/>
    </source>
</evidence>
<dbReference type="AlphaFoldDB" id="A0A9Q0RJE6"/>
<dbReference type="OMA" id="YRMPCEE"/>
<organism evidence="2 3">
    <name type="scientific">Blomia tropicalis</name>
    <name type="common">Mite</name>
    <dbReference type="NCBI Taxonomy" id="40697"/>
    <lineage>
        <taxon>Eukaryota</taxon>
        <taxon>Metazoa</taxon>
        <taxon>Ecdysozoa</taxon>
        <taxon>Arthropoda</taxon>
        <taxon>Chelicerata</taxon>
        <taxon>Arachnida</taxon>
        <taxon>Acari</taxon>
        <taxon>Acariformes</taxon>
        <taxon>Sarcoptiformes</taxon>
        <taxon>Astigmata</taxon>
        <taxon>Glycyphagoidea</taxon>
        <taxon>Echimyopodidae</taxon>
        <taxon>Blomia</taxon>
    </lineage>
</organism>
<keyword evidence="3" id="KW-1185">Reference proteome</keyword>
<feature type="transmembrane region" description="Helical" evidence="1">
    <location>
        <begin position="12"/>
        <end position="35"/>
    </location>
</feature>
<keyword evidence="1" id="KW-1133">Transmembrane helix</keyword>
<feature type="transmembrane region" description="Helical" evidence="1">
    <location>
        <begin position="41"/>
        <end position="61"/>
    </location>
</feature>
<sequence length="207" mass="23162">MSKALVCIQLSRTLILLLAVCFIILSALQMLHVVLIPWPTYPMIVAVILDIVLMIGLIASLIQHLKTLIMFSWLMALTFLLIFFGNTVSTQYQSDLLGMFYLLLICILAFTDAVCIIKYRMPCEEAHHPFIKCSQQQLFEQAETLPVPLPPSHFLHPASSATHQHSYHHHPMTSASILASPSSPLPPPPPLNSHCYVAKNDPQFHAV</sequence>
<feature type="transmembrane region" description="Helical" evidence="1">
    <location>
        <begin position="68"/>
        <end position="86"/>
    </location>
</feature>
<dbReference type="OrthoDB" id="6514302at2759"/>
<feature type="transmembrane region" description="Helical" evidence="1">
    <location>
        <begin position="98"/>
        <end position="117"/>
    </location>
</feature>
<evidence type="ECO:0000256" key="1">
    <source>
        <dbReference type="SAM" id="Phobius"/>
    </source>
</evidence>
<reference evidence="2" key="1">
    <citation type="submission" date="2022-12" db="EMBL/GenBank/DDBJ databases">
        <title>Genome assemblies of Blomia tropicalis.</title>
        <authorList>
            <person name="Cui Y."/>
        </authorList>
    </citation>
    <scope>NUCLEOTIDE SEQUENCE</scope>
    <source>
        <tissue evidence="2">Adult mites</tissue>
    </source>
</reference>
<dbReference type="Proteomes" id="UP001142055">
    <property type="component" value="Chromosome 3"/>
</dbReference>
<gene>
    <name evidence="2" type="ORF">RDWZM_007763</name>
</gene>
<name>A0A9Q0RJE6_BLOTA</name>
<evidence type="ECO:0000313" key="3">
    <source>
        <dbReference type="Proteomes" id="UP001142055"/>
    </source>
</evidence>
<accession>A0A9Q0RJE6</accession>
<keyword evidence="1" id="KW-0472">Membrane</keyword>
<protein>
    <submittedName>
        <fullName evidence="2">Uncharacterized protein</fullName>
    </submittedName>
</protein>
<dbReference type="EMBL" id="JAPWDV010000003">
    <property type="protein sequence ID" value="KAJ6216606.1"/>
    <property type="molecule type" value="Genomic_DNA"/>
</dbReference>
<proteinExistence type="predicted"/>
<keyword evidence="1" id="KW-0812">Transmembrane</keyword>